<proteinExistence type="predicted"/>
<evidence type="ECO:0000313" key="2">
    <source>
        <dbReference type="Proteomes" id="UP001605036"/>
    </source>
</evidence>
<evidence type="ECO:0000313" key="1">
    <source>
        <dbReference type="EMBL" id="KAL2624355.1"/>
    </source>
</evidence>
<protein>
    <submittedName>
        <fullName evidence="1">Uncharacterized protein</fullName>
    </submittedName>
</protein>
<dbReference type="Proteomes" id="UP001605036">
    <property type="component" value="Unassembled WGS sequence"/>
</dbReference>
<gene>
    <name evidence="1" type="ORF">R1flu_008600</name>
</gene>
<organism evidence="1 2">
    <name type="scientific">Riccia fluitans</name>
    <dbReference type="NCBI Taxonomy" id="41844"/>
    <lineage>
        <taxon>Eukaryota</taxon>
        <taxon>Viridiplantae</taxon>
        <taxon>Streptophyta</taxon>
        <taxon>Embryophyta</taxon>
        <taxon>Marchantiophyta</taxon>
        <taxon>Marchantiopsida</taxon>
        <taxon>Marchantiidae</taxon>
        <taxon>Marchantiales</taxon>
        <taxon>Ricciaceae</taxon>
        <taxon>Riccia</taxon>
    </lineage>
</organism>
<dbReference type="AlphaFoldDB" id="A0ABD1YCE4"/>
<comment type="caution">
    <text evidence="1">The sequence shown here is derived from an EMBL/GenBank/DDBJ whole genome shotgun (WGS) entry which is preliminary data.</text>
</comment>
<name>A0ABD1YCE4_9MARC</name>
<keyword evidence="2" id="KW-1185">Reference proteome</keyword>
<dbReference type="EMBL" id="JBHFFA010000005">
    <property type="protein sequence ID" value="KAL2624355.1"/>
    <property type="molecule type" value="Genomic_DNA"/>
</dbReference>
<accession>A0ABD1YCE4</accession>
<sequence length="112" mass="12263">MPRHLRHSSFGLSRPAPPFRSIAAPESLVHQVGVHEKSRVFDPSYVAGRRLVPYRLRLPQFTTYATVDNALSAVPSNDLIISVALVSLINVNLIPSSVANYSLGRPSEVSKT</sequence>
<reference evidence="1 2" key="1">
    <citation type="submission" date="2024-09" db="EMBL/GenBank/DDBJ databases">
        <title>Chromosome-scale assembly of Riccia fluitans.</title>
        <authorList>
            <person name="Paukszto L."/>
            <person name="Sawicki J."/>
            <person name="Karawczyk K."/>
            <person name="Piernik-Szablinska J."/>
            <person name="Szczecinska M."/>
            <person name="Mazdziarz M."/>
        </authorList>
    </citation>
    <scope>NUCLEOTIDE SEQUENCE [LARGE SCALE GENOMIC DNA]</scope>
    <source>
        <strain evidence="1">Rf_01</strain>
        <tissue evidence="1">Aerial parts of the thallus</tissue>
    </source>
</reference>